<name>A0A1F4UWI1_UNCKA</name>
<gene>
    <name evidence="1" type="ORF">A2W32_03040</name>
</gene>
<accession>A0A1F4UWI1</accession>
<proteinExistence type="predicted"/>
<protein>
    <recommendedName>
        <fullName evidence="3">Glycosyl transferase family 1 domain-containing protein</fullName>
    </recommendedName>
</protein>
<dbReference type="SUPFAM" id="SSF53756">
    <property type="entry name" value="UDP-Glycosyltransferase/glycogen phosphorylase"/>
    <property type="match status" value="1"/>
</dbReference>
<sequence>MEDKYIIITHVLYKNNKKVSGPYFSIINGLLQNNKDVLVLEIPLVGYENPVFYGKHDAQHKLKIPKSFGKTTPVKYLTDFILIFLLLIRLLSFNKRNSVVIGIDPLSTVPAVFLRFLFNFKLIFYCVDFSENRFSNNLMQKMYEYFDKVSSVKTDQTWVVCESLAEYKGKNYKSESVYTPNSFTFNESYFETNKNSRTGNRVVWTGSILTDKQIHDIVTICAKLQMIRQELEFWFIPTNKIDLFKQEIEKNSLKNTTIYDVNGQDASSKLVSQCDLGLAIYDKDFGSTKYIEPIKIWEYMMCGLPFIISCEPSLNKEAINEGIALQLKPDNKPSDDDTLHNFISKENLIQLQSKCLQMAKKYDIKEVLKNNLFLFHSTRQQ</sequence>
<evidence type="ECO:0000313" key="1">
    <source>
        <dbReference type="EMBL" id="OGC49317.1"/>
    </source>
</evidence>
<dbReference type="EMBL" id="MEUT01000052">
    <property type="protein sequence ID" value="OGC49317.1"/>
    <property type="molecule type" value="Genomic_DNA"/>
</dbReference>
<evidence type="ECO:0000313" key="2">
    <source>
        <dbReference type="Proteomes" id="UP000177371"/>
    </source>
</evidence>
<comment type="caution">
    <text evidence="1">The sequence shown here is derived from an EMBL/GenBank/DDBJ whole genome shotgun (WGS) entry which is preliminary data.</text>
</comment>
<dbReference type="Gene3D" id="3.40.50.2000">
    <property type="entry name" value="Glycogen Phosphorylase B"/>
    <property type="match status" value="1"/>
</dbReference>
<dbReference type="STRING" id="1802610.A2W32_03040"/>
<organism evidence="1 2">
    <name type="scientific">candidate division WWE3 bacterium RBG_16_37_10</name>
    <dbReference type="NCBI Taxonomy" id="1802610"/>
    <lineage>
        <taxon>Bacteria</taxon>
        <taxon>Katanobacteria</taxon>
    </lineage>
</organism>
<dbReference type="AlphaFoldDB" id="A0A1F4UWI1"/>
<evidence type="ECO:0008006" key="3">
    <source>
        <dbReference type="Google" id="ProtNLM"/>
    </source>
</evidence>
<reference evidence="1 2" key="1">
    <citation type="journal article" date="2016" name="Nat. Commun.">
        <title>Thousands of microbial genomes shed light on interconnected biogeochemical processes in an aquifer system.</title>
        <authorList>
            <person name="Anantharaman K."/>
            <person name="Brown C.T."/>
            <person name="Hug L.A."/>
            <person name="Sharon I."/>
            <person name="Castelle C.J."/>
            <person name="Probst A.J."/>
            <person name="Thomas B.C."/>
            <person name="Singh A."/>
            <person name="Wilkins M.J."/>
            <person name="Karaoz U."/>
            <person name="Brodie E.L."/>
            <person name="Williams K.H."/>
            <person name="Hubbard S.S."/>
            <person name="Banfield J.F."/>
        </authorList>
    </citation>
    <scope>NUCLEOTIDE SEQUENCE [LARGE SCALE GENOMIC DNA]</scope>
</reference>
<dbReference type="Proteomes" id="UP000177371">
    <property type="component" value="Unassembled WGS sequence"/>
</dbReference>